<reference evidence="11" key="1">
    <citation type="journal article" date="2019" name="Int. J. Syst. Evol. Microbiol.">
        <title>The Global Catalogue of Microorganisms (GCM) 10K type strain sequencing project: providing services to taxonomists for standard genome sequencing and annotation.</title>
        <authorList>
            <consortium name="The Broad Institute Genomics Platform"/>
            <consortium name="The Broad Institute Genome Sequencing Center for Infectious Disease"/>
            <person name="Wu L."/>
            <person name="Ma J."/>
        </authorList>
    </citation>
    <scope>NUCLEOTIDE SEQUENCE [LARGE SCALE GENOMIC DNA]</scope>
    <source>
        <strain evidence="11">TISTR 2562</strain>
    </source>
</reference>
<feature type="transmembrane region" description="Helical" evidence="8">
    <location>
        <begin position="126"/>
        <end position="143"/>
    </location>
</feature>
<comment type="subcellular location">
    <subcellularLocation>
        <location evidence="1">Cell membrane</location>
        <topology evidence="1">Multi-pass membrane protein</topology>
    </subcellularLocation>
</comment>
<keyword evidence="5 8" id="KW-0812">Transmembrane</keyword>
<evidence type="ECO:0000256" key="8">
    <source>
        <dbReference type="SAM" id="Phobius"/>
    </source>
</evidence>
<keyword evidence="3" id="KW-0813">Transport</keyword>
<feature type="transmembrane region" description="Helical" evidence="8">
    <location>
        <begin position="265"/>
        <end position="286"/>
    </location>
</feature>
<feature type="transmembrane region" description="Helical" evidence="8">
    <location>
        <begin position="70"/>
        <end position="90"/>
    </location>
</feature>
<feature type="transmembrane region" description="Helical" evidence="8">
    <location>
        <begin position="149"/>
        <end position="165"/>
    </location>
</feature>
<name>A0ABW5U0A8_9RHOB</name>
<evidence type="ECO:0000256" key="1">
    <source>
        <dbReference type="ARBA" id="ARBA00004651"/>
    </source>
</evidence>
<dbReference type="EMBL" id="JBHUMP010000003">
    <property type="protein sequence ID" value="MFD2738863.1"/>
    <property type="molecule type" value="Genomic_DNA"/>
</dbReference>
<keyword evidence="11" id="KW-1185">Reference proteome</keyword>
<dbReference type="NCBIfam" id="TIGR00688">
    <property type="entry name" value="rarD"/>
    <property type="match status" value="1"/>
</dbReference>
<dbReference type="InterPro" id="IPR037185">
    <property type="entry name" value="EmrE-like"/>
</dbReference>
<evidence type="ECO:0000313" key="11">
    <source>
        <dbReference type="Proteomes" id="UP001597474"/>
    </source>
</evidence>
<keyword evidence="6 8" id="KW-1133">Transmembrane helix</keyword>
<feature type="transmembrane region" description="Helical" evidence="8">
    <location>
        <begin position="211"/>
        <end position="229"/>
    </location>
</feature>
<feature type="transmembrane region" description="Helical" evidence="8">
    <location>
        <begin position="241"/>
        <end position="259"/>
    </location>
</feature>
<evidence type="ECO:0000256" key="3">
    <source>
        <dbReference type="ARBA" id="ARBA00022448"/>
    </source>
</evidence>
<dbReference type="Pfam" id="PF00892">
    <property type="entry name" value="EamA"/>
    <property type="match status" value="1"/>
</dbReference>
<proteinExistence type="inferred from homology"/>
<dbReference type="Proteomes" id="UP001597474">
    <property type="component" value="Unassembled WGS sequence"/>
</dbReference>
<accession>A0ABW5U0A8</accession>
<comment type="similarity">
    <text evidence="2">Belongs to the EamA transporter family.</text>
</comment>
<dbReference type="RefSeq" id="WP_386371980.1">
    <property type="nucleotide sequence ID" value="NZ_JBHUMP010000003.1"/>
</dbReference>
<feature type="transmembrane region" description="Helical" evidence="8">
    <location>
        <begin position="102"/>
        <end position="119"/>
    </location>
</feature>
<keyword evidence="7 8" id="KW-0472">Membrane</keyword>
<protein>
    <submittedName>
        <fullName evidence="10">EamA family transporter RarD</fullName>
    </submittedName>
</protein>
<dbReference type="InterPro" id="IPR000620">
    <property type="entry name" value="EamA_dom"/>
</dbReference>
<organism evidence="10 11">
    <name type="scientific">Sulfitobacter aestuarii</name>
    <dbReference type="NCBI Taxonomy" id="2161676"/>
    <lineage>
        <taxon>Bacteria</taxon>
        <taxon>Pseudomonadati</taxon>
        <taxon>Pseudomonadota</taxon>
        <taxon>Alphaproteobacteria</taxon>
        <taxon>Rhodobacterales</taxon>
        <taxon>Roseobacteraceae</taxon>
        <taxon>Sulfitobacter</taxon>
    </lineage>
</organism>
<feature type="domain" description="EamA" evidence="9">
    <location>
        <begin position="6"/>
        <end position="142"/>
    </location>
</feature>
<comment type="caution">
    <text evidence="10">The sequence shown here is derived from an EMBL/GenBank/DDBJ whole genome shotgun (WGS) entry which is preliminary data.</text>
</comment>
<evidence type="ECO:0000256" key="5">
    <source>
        <dbReference type="ARBA" id="ARBA00022692"/>
    </source>
</evidence>
<dbReference type="PANTHER" id="PTHR22911">
    <property type="entry name" value="ACYL-MALONYL CONDENSING ENZYME-RELATED"/>
    <property type="match status" value="1"/>
</dbReference>
<evidence type="ECO:0000259" key="9">
    <source>
        <dbReference type="Pfam" id="PF00892"/>
    </source>
</evidence>
<evidence type="ECO:0000256" key="4">
    <source>
        <dbReference type="ARBA" id="ARBA00022475"/>
    </source>
</evidence>
<evidence type="ECO:0000313" key="10">
    <source>
        <dbReference type="EMBL" id="MFD2738863.1"/>
    </source>
</evidence>
<sequence>MSESFKGLIAMIATCTIWGLSSIFYKSLSHVPPLEVLAHRTIWSLVFFILILSAQRRLPAMIRAMQGRRALAIIAFATLMISANWFMFIWSVQSGHATEAALGYYVFPLLAVLLGRIVFAERLAPLQWLAVALAALGVSLLTYGLGTAPWVALSLAGSFSAYGLMKKQLDVGPVVSVSAEVLLLSPVAALVLWQSHHSGAGHFGASTRDTLMLICAGPLTAVPLILFSYAARRLTMATAGLLSYLNPTLQFFCAVLLFAEPLTGWHMITFALIWCALALYSASAFGQDRARRRAVRAVAASGTGVI</sequence>
<dbReference type="InterPro" id="IPR004626">
    <property type="entry name" value="RarD"/>
</dbReference>
<gene>
    <name evidence="10" type="primary">rarD</name>
    <name evidence="10" type="ORF">ACFSUD_04720</name>
</gene>
<keyword evidence="4" id="KW-1003">Cell membrane</keyword>
<evidence type="ECO:0000256" key="6">
    <source>
        <dbReference type="ARBA" id="ARBA00022989"/>
    </source>
</evidence>
<evidence type="ECO:0000256" key="2">
    <source>
        <dbReference type="ARBA" id="ARBA00007362"/>
    </source>
</evidence>
<feature type="transmembrane region" description="Helical" evidence="8">
    <location>
        <begin position="7"/>
        <end position="25"/>
    </location>
</feature>
<feature type="transmembrane region" description="Helical" evidence="8">
    <location>
        <begin position="37"/>
        <end position="58"/>
    </location>
</feature>
<feature type="transmembrane region" description="Helical" evidence="8">
    <location>
        <begin position="172"/>
        <end position="191"/>
    </location>
</feature>
<evidence type="ECO:0000256" key="7">
    <source>
        <dbReference type="ARBA" id="ARBA00023136"/>
    </source>
</evidence>
<dbReference type="SUPFAM" id="SSF103481">
    <property type="entry name" value="Multidrug resistance efflux transporter EmrE"/>
    <property type="match status" value="2"/>
</dbReference>
<dbReference type="PANTHER" id="PTHR22911:SF137">
    <property type="entry name" value="SOLUTE CARRIER FAMILY 35 MEMBER G2-RELATED"/>
    <property type="match status" value="1"/>
</dbReference>